<evidence type="ECO:0000313" key="3">
    <source>
        <dbReference type="Proteomes" id="UP000179807"/>
    </source>
</evidence>
<evidence type="ECO:0000256" key="1">
    <source>
        <dbReference type="SAM" id="Phobius"/>
    </source>
</evidence>
<evidence type="ECO:0000313" key="2">
    <source>
        <dbReference type="EMBL" id="OHT06404.1"/>
    </source>
</evidence>
<keyword evidence="3" id="KW-1185">Reference proteome</keyword>
<dbReference type="AlphaFoldDB" id="A0A1J4K9M3"/>
<keyword evidence="1" id="KW-0472">Membrane</keyword>
<gene>
    <name evidence="2" type="ORF">TRFO_05609</name>
</gene>
<accession>A0A1J4K9M3</accession>
<feature type="transmembrane region" description="Helical" evidence="1">
    <location>
        <begin position="77"/>
        <end position="102"/>
    </location>
</feature>
<dbReference type="VEuPathDB" id="TrichDB:TRFO_05609"/>
<name>A0A1J4K9M3_9EUKA</name>
<comment type="caution">
    <text evidence="2">The sequence shown here is derived from an EMBL/GenBank/DDBJ whole genome shotgun (WGS) entry which is preliminary data.</text>
</comment>
<dbReference type="GeneID" id="94827299"/>
<dbReference type="EMBL" id="MLAK01000727">
    <property type="protein sequence ID" value="OHT06404.1"/>
    <property type="molecule type" value="Genomic_DNA"/>
</dbReference>
<sequence>MSRHSEGKYSFTNIEKCFDQKKSAKRPHLDQLKINNNFHEPIKEPQKKINNDEETDTIHDHIAKVEKKSKLLMSDKINVSLITLFLLVPFLIFMLSRVYYIYNHSRTDIDLTGPKYNNTLNLESIHTNVGSLSDGDFKSFHNILITEDTPFVNFPDCFTFYPNGTIGLDYGYFEILQTNNLLFQDAIFQGSVNLLKTIGFSNHTLIPIGDSFLTSEISVGNRFHFSSHGKKYISENGTESEINPLQCDQLENLIFGDEEHKNTGNAYGYFEGSLVVLDHDNLIVRNYNFEKTLVENISTLINSTIDKLRFVNFDSSQFEYAIIIEGTTSQFYGQNNNKILDENKNEKISTIIAFNYSTMKTVFNLTDYKSVSLMVNKSLMYSTDSKTFLIPDIYADPSSPEYEIEFSPQSIGHFVSERIFGNKIAVASDVNESENSSFNNPIDIVIYGKNTIVVTCYNNVSGNYTFWKLEKDDTKTLIAEIQSNLAKAAFLPNGDLAIVYSNDFGIMLKTISGLNNEEKTDENDTLLVITEIFTSFEVINDPFAIIGNGDNFFDIIVM</sequence>
<proteinExistence type="predicted"/>
<reference evidence="2" key="1">
    <citation type="submission" date="2016-10" db="EMBL/GenBank/DDBJ databases">
        <authorList>
            <person name="Benchimol M."/>
            <person name="Almeida L.G."/>
            <person name="Vasconcelos A.T."/>
            <person name="Perreira-Neves A."/>
            <person name="Rosa I.A."/>
            <person name="Tasca T."/>
            <person name="Bogo M.R."/>
            <person name="de Souza W."/>
        </authorList>
    </citation>
    <scope>NUCLEOTIDE SEQUENCE [LARGE SCALE GENOMIC DNA]</scope>
    <source>
        <strain evidence="2">K</strain>
    </source>
</reference>
<keyword evidence="1" id="KW-1133">Transmembrane helix</keyword>
<protein>
    <submittedName>
        <fullName evidence="2">Uncharacterized protein</fullName>
    </submittedName>
</protein>
<dbReference type="Proteomes" id="UP000179807">
    <property type="component" value="Unassembled WGS sequence"/>
</dbReference>
<keyword evidence="1" id="KW-0812">Transmembrane</keyword>
<dbReference type="RefSeq" id="XP_068359540.1">
    <property type="nucleotide sequence ID" value="XM_068492595.1"/>
</dbReference>
<organism evidence="2 3">
    <name type="scientific">Tritrichomonas foetus</name>
    <dbReference type="NCBI Taxonomy" id="1144522"/>
    <lineage>
        <taxon>Eukaryota</taxon>
        <taxon>Metamonada</taxon>
        <taxon>Parabasalia</taxon>
        <taxon>Tritrichomonadida</taxon>
        <taxon>Tritrichomonadidae</taxon>
        <taxon>Tritrichomonas</taxon>
    </lineage>
</organism>